<keyword evidence="2" id="KW-1185">Reference proteome</keyword>
<organism evidence="1 2">
    <name type="scientific">Emticicia aquatilis</name>
    <dbReference type="NCBI Taxonomy" id="1537369"/>
    <lineage>
        <taxon>Bacteria</taxon>
        <taxon>Pseudomonadati</taxon>
        <taxon>Bacteroidota</taxon>
        <taxon>Cytophagia</taxon>
        <taxon>Cytophagales</taxon>
        <taxon>Leadbetterellaceae</taxon>
        <taxon>Emticicia</taxon>
    </lineage>
</organism>
<dbReference type="EMBL" id="BMKK01000001">
    <property type="protein sequence ID" value="GGD44552.1"/>
    <property type="molecule type" value="Genomic_DNA"/>
</dbReference>
<evidence type="ECO:0000313" key="1">
    <source>
        <dbReference type="EMBL" id="GGD44552.1"/>
    </source>
</evidence>
<reference evidence="1" key="1">
    <citation type="journal article" date="2014" name="Int. J. Syst. Evol. Microbiol.">
        <title>Complete genome sequence of Corynebacterium casei LMG S-19264T (=DSM 44701T), isolated from a smear-ripened cheese.</title>
        <authorList>
            <consortium name="US DOE Joint Genome Institute (JGI-PGF)"/>
            <person name="Walter F."/>
            <person name="Albersmeier A."/>
            <person name="Kalinowski J."/>
            <person name="Ruckert C."/>
        </authorList>
    </citation>
    <scope>NUCLEOTIDE SEQUENCE</scope>
    <source>
        <strain evidence="1">CGMCC 1.15958</strain>
    </source>
</reference>
<accession>A0A916YH57</accession>
<proteinExistence type="predicted"/>
<comment type="caution">
    <text evidence="1">The sequence shown here is derived from an EMBL/GenBank/DDBJ whole genome shotgun (WGS) entry which is preliminary data.</text>
</comment>
<reference evidence="1" key="2">
    <citation type="submission" date="2020-09" db="EMBL/GenBank/DDBJ databases">
        <authorList>
            <person name="Sun Q."/>
            <person name="Zhou Y."/>
        </authorList>
    </citation>
    <scope>NUCLEOTIDE SEQUENCE</scope>
    <source>
        <strain evidence="1">CGMCC 1.15958</strain>
    </source>
</reference>
<dbReference type="AlphaFoldDB" id="A0A916YH57"/>
<evidence type="ECO:0000313" key="2">
    <source>
        <dbReference type="Proteomes" id="UP000609064"/>
    </source>
</evidence>
<protein>
    <submittedName>
        <fullName evidence="1">Uncharacterized protein</fullName>
    </submittedName>
</protein>
<name>A0A916YH57_9BACT</name>
<dbReference type="Proteomes" id="UP000609064">
    <property type="component" value="Unassembled WGS sequence"/>
</dbReference>
<gene>
    <name evidence="1" type="ORF">GCM10011514_05690</name>
</gene>
<sequence length="209" mass="23886">MVMFLLRNIAIAQIPVEVFAGHKKASVDIMFFKFFKNKAGQPSKFLFFNRNRASIDYAITQTTNLPQFGFTEAFSYNHPKLKGFAPVAVVQILNRGISPKAGIQFAKITKNYTIFSWAVSETLSKPNIDFFFLGRYTPKLTDKLNLFSQIELINSFPSNQQNILAFTQRFRLGLKIKEFQFGAGLDLTQQGKGVFIKNENFGAFTRYEF</sequence>